<dbReference type="EMBL" id="OV725077">
    <property type="protein sequence ID" value="CAH1392213.1"/>
    <property type="molecule type" value="Genomic_DNA"/>
</dbReference>
<evidence type="ECO:0000313" key="1">
    <source>
        <dbReference type="EMBL" id="CAH1392213.1"/>
    </source>
</evidence>
<keyword evidence="2" id="KW-1185">Reference proteome</keyword>
<name>A0A9P0E975_NEZVI</name>
<proteinExistence type="predicted"/>
<dbReference type="OrthoDB" id="10523774at2759"/>
<gene>
    <name evidence="1" type="ORF">NEZAVI_LOCUS3076</name>
</gene>
<reference evidence="1" key="1">
    <citation type="submission" date="2022-01" db="EMBL/GenBank/DDBJ databases">
        <authorList>
            <person name="King R."/>
        </authorList>
    </citation>
    <scope>NUCLEOTIDE SEQUENCE</scope>
</reference>
<dbReference type="Proteomes" id="UP001152798">
    <property type="component" value="Chromosome 1"/>
</dbReference>
<accession>A0A9P0E975</accession>
<protein>
    <submittedName>
        <fullName evidence="1">Uncharacterized protein</fullName>
    </submittedName>
</protein>
<sequence length="77" mass="8908">MRSQLETFKRNWKQCLRGRRVLRKPLLFHIYLELEAALLMTGSERSSITRADSAAECLLSRAVRGRGSLSLSIRCWI</sequence>
<evidence type="ECO:0000313" key="2">
    <source>
        <dbReference type="Proteomes" id="UP001152798"/>
    </source>
</evidence>
<organism evidence="1 2">
    <name type="scientific">Nezara viridula</name>
    <name type="common">Southern green stink bug</name>
    <name type="synonym">Cimex viridulus</name>
    <dbReference type="NCBI Taxonomy" id="85310"/>
    <lineage>
        <taxon>Eukaryota</taxon>
        <taxon>Metazoa</taxon>
        <taxon>Ecdysozoa</taxon>
        <taxon>Arthropoda</taxon>
        <taxon>Hexapoda</taxon>
        <taxon>Insecta</taxon>
        <taxon>Pterygota</taxon>
        <taxon>Neoptera</taxon>
        <taxon>Paraneoptera</taxon>
        <taxon>Hemiptera</taxon>
        <taxon>Heteroptera</taxon>
        <taxon>Panheteroptera</taxon>
        <taxon>Pentatomomorpha</taxon>
        <taxon>Pentatomoidea</taxon>
        <taxon>Pentatomidae</taxon>
        <taxon>Pentatominae</taxon>
        <taxon>Nezara</taxon>
    </lineage>
</organism>
<dbReference type="AlphaFoldDB" id="A0A9P0E975"/>